<dbReference type="EMBL" id="PP511318">
    <property type="protein sequence ID" value="XCD03127.1"/>
    <property type="molecule type" value="Genomic_DNA"/>
</dbReference>
<protein>
    <recommendedName>
        <fullName evidence="2">DUF1353 domain-containing protein</fullName>
    </recommendedName>
</protein>
<sequence length="138" mass="16656">MDVNFTSFNKAIGYNCSNRERPFYLLEQIIVIVTYAHNKRKYLKLDDRNFKSDGCTLWKIFWLILGCPHKPEYLPASIIHDWILEHPEIVNHNRKFSSRIFRAVLLKTGVNPIKAQIMYLAVEFWQWLTNLWRKKWKN</sequence>
<evidence type="ECO:0008006" key="2">
    <source>
        <dbReference type="Google" id="ProtNLM"/>
    </source>
</evidence>
<accession>A0AAU8AUA3</accession>
<organism evidence="1">
    <name type="scientific">Dulem virus 31</name>
    <dbReference type="NCBI Taxonomy" id="3145749"/>
    <lineage>
        <taxon>Viruses</taxon>
        <taxon>Monodnaviria</taxon>
        <taxon>Sangervirae</taxon>
        <taxon>Phixviricota</taxon>
        <taxon>Malgrandaviricetes</taxon>
        <taxon>Petitvirales</taxon>
        <taxon>Microviridae</taxon>
        <taxon>Microvirus</taxon>
    </lineage>
</organism>
<dbReference type="InterPro" id="IPR010767">
    <property type="entry name" value="Phage_CGC-2007_Cje0229"/>
</dbReference>
<proteinExistence type="predicted"/>
<dbReference type="Pfam" id="PF07087">
    <property type="entry name" value="DUF1353"/>
    <property type="match status" value="1"/>
</dbReference>
<name>A0AAU8AUA3_9VIRU</name>
<evidence type="ECO:0000313" key="1">
    <source>
        <dbReference type="EMBL" id="XCD03127.1"/>
    </source>
</evidence>
<reference evidence="1" key="1">
    <citation type="submission" date="2024-03" db="EMBL/GenBank/DDBJ databases">
        <title>Diverse circular DNA viruses in blood, oral, and fecal samples of captive lemurs.</title>
        <authorList>
            <person name="Paietta E.N."/>
            <person name="Kraberger S."/>
            <person name="Lund M.C."/>
            <person name="Custer J.M."/>
            <person name="Vargas K.M."/>
            <person name="Ehmke E.E."/>
            <person name="Yoder A.D."/>
            <person name="Varsani A."/>
        </authorList>
    </citation>
    <scope>NUCLEOTIDE SEQUENCE</scope>
    <source>
        <strain evidence="1">Duke_17_45</strain>
    </source>
</reference>